<dbReference type="Proteomes" id="UP000060345">
    <property type="component" value="Chromosome 2"/>
</dbReference>
<evidence type="ECO:0000313" key="1">
    <source>
        <dbReference type="EMBL" id="AKU70469.1"/>
    </source>
</evidence>
<evidence type="ECO:0000313" key="2">
    <source>
        <dbReference type="Proteomes" id="UP000060345"/>
    </source>
</evidence>
<reference evidence="1 2" key="1">
    <citation type="submission" date="2015-07" db="EMBL/GenBank/DDBJ databases">
        <authorList>
            <person name="Noorani M."/>
        </authorList>
    </citation>
    <scope>NUCLEOTIDE SEQUENCE [LARGE SCALE GENOMIC DNA]</scope>
    <source>
        <strain evidence="1 2">W1435</strain>
    </source>
</reference>
<protein>
    <submittedName>
        <fullName evidence="1">Uncharacterized protein</fullName>
    </submittedName>
</protein>
<dbReference type="KEGG" id="pfus:ADJ77_11980"/>
<dbReference type="AlphaFoldDB" id="A0A0K1NN13"/>
<sequence length="64" mass="7482">MQPYNEITDKAEAAFLTPAWGLKKGMEREERAQQTFRSHSQACTLHTRLRLIYAIYIIRHAFTA</sequence>
<accession>A0A0K1NN13</accession>
<gene>
    <name evidence="1" type="ORF">ADJ77_11980</name>
</gene>
<organism evidence="1 2">
    <name type="scientific">Prevotella fusca JCM 17724</name>
    <dbReference type="NCBI Taxonomy" id="1236517"/>
    <lineage>
        <taxon>Bacteria</taxon>
        <taxon>Pseudomonadati</taxon>
        <taxon>Bacteroidota</taxon>
        <taxon>Bacteroidia</taxon>
        <taxon>Bacteroidales</taxon>
        <taxon>Prevotellaceae</taxon>
        <taxon>Prevotella</taxon>
    </lineage>
</organism>
<name>A0A0K1NN13_9BACT</name>
<proteinExistence type="predicted"/>
<dbReference type="EMBL" id="CP012075">
    <property type="protein sequence ID" value="AKU70469.1"/>
    <property type="molecule type" value="Genomic_DNA"/>
</dbReference>